<keyword evidence="3" id="KW-1185">Reference proteome</keyword>
<dbReference type="PANTHER" id="PTHR33434:SF2">
    <property type="entry name" value="FATTY ACID-BINDING PROTEIN TM_1468"/>
    <property type="match status" value="1"/>
</dbReference>
<dbReference type="Gene3D" id="3.30.1180.10">
    <property type="match status" value="1"/>
</dbReference>
<dbReference type="RefSeq" id="WP_035368642.1">
    <property type="nucleotide sequence ID" value="NZ_LR215050.1"/>
</dbReference>
<organism evidence="2 3">
    <name type="scientific">Acholeplasma hippikon</name>
    <dbReference type="NCBI Taxonomy" id="264636"/>
    <lineage>
        <taxon>Bacteria</taxon>
        <taxon>Bacillati</taxon>
        <taxon>Mycoplasmatota</taxon>
        <taxon>Mollicutes</taxon>
        <taxon>Acholeplasmatales</taxon>
        <taxon>Acholeplasmataceae</taxon>
        <taxon>Acholeplasma</taxon>
    </lineage>
</organism>
<dbReference type="PROSITE" id="PS51482">
    <property type="entry name" value="DEGV"/>
    <property type="match status" value="1"/>
</dbReference>
<protein>
    <submittedName>
        <fullName evidence="2">DegV family protein</fullName>
    </submittedName>
</protein>
<name>A0A449BKN5_9MOLU</name>
<sequence length="282" mass="31562">MKKIAVVTCSTSGLDYLPEKDRISILRMTVTFDQDEYLDYVDIKAEDFYQKMLDNPNAEIHTSQIPVGKFVETFETLKQEGYEGIIVITISSKLSGTYQGAVLAKDMVEGIDIEVIDSKSVSYGEAFLAVRALRMIEENKSLKEIKLELELAIQKCQIYVLVDTLKYLVKNGRLSSTAGILGSLLKIKPLLKITEEGYLKPYEKIRTTSKAQKRALEILFEETKNKDVEYFIAFTTNKEKAEEIKSEILAERPGAFVTLIPLTPVVGAHAGPGTLGLGYSER</sequence>
<dbReference type="Gene3D" id="3.40.50.10170">
    <property type="match status" value="1"/>
</dbReference>
<dbReference type="PANTHER" id="PTHR33434">
    <property type="entry name" value="DEGV DOMAIN-CONTAINING PROTEIN DR_1986-RELATED"/>
    <property type="match status" value="1"/>
</dbReference>
<dbReference type="AlphaFoldDB" id="A0A449BKN5"/>
<dbReference type="InterPro" id="IPR050270">
    <property type="entry name" value="DegV_domain_contain"/>
</dbReference>
<dbReference type="Pfam" id="PF02645">
    <property type="entry name" value="DegV"/>
    <property type="match status" value="1"/>
</dbReference>
<keyword evidence="1" id="KW-0446">Lipid-binding</keyword>
<dbReference type="KEGG" id="ahk:NCTC10172_01010"/>
<dbReference type="InterPro" id="IPR043168">
    <property type="entry name" value="DegV_C"/>
</dbReference>
<evidence type="ECO:0000256" key="1">
    <source>
        <dbReference type="ARBA" id="ARBA00023121"/>
    </source>
</evidence>
<dbReference type="STRING" id="1408416.GCA_000702765_00448"/>
<gene>
    <name evidence="2" type="ORF">NCTC10172_01010</name>
</gene>
<dbReference type="NCBIfam" id="TIGR00762">
    <property type="entry name" value="DegV"/>
    <property type="match status" value="1"/>
</dbReference>
<evidence type="ECO:0000313" key="2">
    <source>
        <dbReference type="EMBL" id="VEU82982.1"/>
    </source>
</evidence>
<dbReference type="SUPFAM" id="SSF82549">
    <property type="entry name" value="DAK1/DegV-like"/>
    <property type="match status" value="1"/>
</dbReference>
<accession>A0A449BKN5</accession>
<dbReference type="GO" id="GO:0008289">
    <property type="term" value="F:lipid binding"/>
    <property type="evidence" value="ECO:0007669"/>
    <property type="project" value="UniProtKB-KW"/>
</dbReference>
<reference evidence="2 3" key="1">
    <citation type="submission" date="2019-01" db="EMBL/GenBank/DDBJ databases">
        <authorList>
            <consortium name="Pathogen Informatics"/>
        </authorList>
    </citation>
    <scope>NUCLEOTIDE SEQUENCE [LARGE SCALE GENOMIC DNA]</scope>
    <source>
        <strain evidence="2 3">NCTC10172</strain>
    </source>
</reference>
<dbReference type="InterPro" id="IPR003797">
    <property type="entry name" value="DegV"/>
</dbReference>
<dbReference type="Proteomes" id="UP000290909">
    <property type="component" value="Chromosome"/>
</dbReference>
<evidence type="ECO:0000313" key="3">
    <source>
        <dbReference type="Proteomes" id="UP000290909"/>
    </source>
</evidence>
<proteinExistence type="predicted"/>
<dbReference type="EMBL" id="LR215050">
    <property type="protein sequence ID" value="VEU82982.1"/>
    <property type="molecule type" value="Genomic_DNA"/>
</dbReference>